<dbReference type="SUPFAM" id="SSF56281">
    <property type="entry name" value="Metallo-hydrolase/oxidoreductase"/>
    <property type="match status" value="1"/>
</dbReference>
<dbReference type="PANTHER" id="PTHR23200">
    <property type="entry name" value="METALLO-BETA-LACTAMASE DOMAIN-CONTAINING PROTEIN 1"/>
    <property type="match status" value="1"/>
</dbReference>
<proteinExistence type="predicted"/>
<dbReference type="OrthoDB" id="10250730at2759"/>
<reference evidence="2 3" key="2">
    <citation type="submission" date="2018-10" db="EMBL/GenBank/DDBJ databases">
        <authorList>
            <consortium name="Pathogen Informatics"/>
        </authorList>
    </citation>
    <scope>NUCLEOTIDE SEQUENCE [LARGE SCALE GENOMIC DNA]</scope>
</reference>
<dbReference type="InterPro" id="IPR036866">
    <property type="entry name" value="RibonucZ/Hydroxyglut_hydro"/>
</dbReference>
<feature type="domain" description="Metallo-beta-lactamase" evidence="1">
    <location>
        <begin position="173"/>
        <end position="223"/>
    </location>
</feature>
<keyword evidence="3" id="KW-1185">Reference proteome</keyword>
<dbReference type="InterPro" id="IPR039344">
    <property type="entry name" value="MBLAC1"/>
</dbReference>
<dbReference type="InterPro" id="IPR001279">
    <property type="entry name" value="Metallo-B-lactamas"/>
</dbReference>
<name>A0A0N4V641_ENTVE</name>
<dbReference type="AlphaFoldDB" id="A0A0N4V641"/>
<evidence type="ECO:0000313" key="4">
    <source>
        <dbReference type="WBParaSite" id="EVEC_0000571301-mRNA-1"/>
    </source>
</evidence>
<dbReference type="PANTHER" id="PTHR23200:SF49">
    <property type="entry name" value="METALLO-BETA-LACTAMASE DOMAIN-CONTAINING PROTEIN"/>
    <property type="match status" value="1"/>
</dbReference>
<accession>A0A0N4V641</accession>
<gene>
    <name evidence="2" type="ORF">EVEC_LOCUS5324</name>
</gene>
<reference evidence="4" key="1">
    <citation type="submission" date="2017-02" db="UniProtKB">
        <authorList>
            <consortium name="WormBaseParasite"/>
        </authorList>
    </citation>
    <scope>IDENTIFICATION</scope>
</reference>
<evidence type="ECO:0000259" key="1">
    <source>
        <dbReference type="Pfam" id="PF00753"/>
    </source>
</evidence>
<dbReference type="WBParaSite" id="EVEC_0000571301-mRNA-1">
    <property type="protein sequence ID" value="EVEC_0000571301-mRNA-1"/>
    <property type="gene ID" value="EVEC_0000571301"/>
</dbReference>
<dbReference type="EMBL" id="UXUI01008128">
    <property type="protein sequence ID" value="VDD90573.1"/>
    <property type="molecule type" value="Genomic_DNA"/>
</dbReference>
<dbReference type="Pfam" id="PF00753">
    <property type="entry name" value="Lactamase_B"/>
    <property type="match status" value="1"/>
</dbReference>
<protein>
    <submittedName>
        <fullName evidence="4">Lactamase_B domain-containing protein</fullName>
    </submittedName>
</protein>
<dbReference type="Gene3D" id="3.60.15.10">
    <property type="entry name" value="Ribonuclease Z/Hydroxyacylglutathione hydrolase-like"/>
    <property type="match status" value="1"/>
</dbReference>
<evidence type="ECO:0000313" key="2">
    <source>
        <dbReference type="EMBL" id="VDD90573.1"/>
    </source>
</evidence>
<sequence length="298" mass="33464">MKVEHFWNIILYASFVLPEKVADRNHSRRPKDSSFFVFDYSHESAQHHRISLFSSLPFIPRPEYKPERYLRSRTIRSKILKDRKLTSEKTETEAAENVFNDNVDEGIIGDHLNKTSTNFKTFHNSLPNLAYGSADGVAVIPIIFGDYSSGLSGSISPSSVVLVLDEKDSIPCNILVDTGTAIYKNTIIGGLAAHGLRPSDINYLILTHRDLDNIGNLNLFITAEVYSANRKVVRETFEKLSFNAKHSNSKVELPERILCDNTRIYLTPGYSPTDLSVVVKNVHGFGTIVITDFLTNTL</sequence>
<organism evidence="4">
    <name type="scientific">Enterobius vermicularis</name>
    <name type="common">Human pinworm</name>
    <dbReference type="NCBI Taxonomy" id="51028"/>
    <lineage>
        <taxon>Eukaryota</taxon>
        <taxon>Metazoa</taxon>
        <taxon>Ecdysozoa</taxon>
        <taxon>Nematoda</taxon>
        <taxon>Chromadorea</taxon>
        <taxon>Rhabditida</taxon>
        <taxon>Spirurina</taxon>
        <taxon>Oxyuridomorpha</taxon>
        <taxon>Oxyuroidea</taxon>
        <taxon>Oxyuridae</taxon>
        <taxon>Enterobius</taxon>
    </lineage>
</organism>
<dbReference type="Proteomes" id="UP000274131">
    <property type="component" value="Unassembled WGS sequence"/>
</dbReference>
<evidence type="ECO:0000313" key="3">
    <source>
        <dbReference type="Proteomes" id="UP000274131"/>
    </source>
</evidence>